<accession>A0A179GQM9</accession>
<evidence type="ECO:0000256" key="1">
    <source>
        <dbReference type="SAM" id="MobiDB-lite"/>
    </source>
</evidence>
<evidence type="ECO:0000313" key="2">
    <source>
        <dbReference type="EMBL" id="OAQ80062.1"/>
    </source>
</evidence>
<comment type="caution">
    <text evidence="2">The sequence shown here is derived from an EMBL/GenBank/DDBJ whole genome shotgun (WGS) entry which is preliminary data.</text>
</comment>
<feature type="compositionally biased region" description="Low complexity" evidence="1">
    <location>
        <begin position="29"/>
        <end position="38"/>
    </location>
</feature>
<dbReference type="Proteomes" id="UP000078240">
    <property type="component" value="Unassembled WGS sequence"/>
</dbReference>
<dbReference type="EMBL" id="LSBH01000004">
    <property type="protein sequence ID" value="OAQ80062.1"/>
    <property type="molecule type" value="Genomic_DNA"/>
</dbReference>
<dbReference type="AlphaFoldDB" id="A0A179GQM9"/>
<organism evidence="2 3">
    <name type="scientific">Purpureocillium lilacinum</name>
    <name type="common">Paecilomyces lilacinus</name>
    <dbReference type="NCBI Taxonomy" id="33203"/>
    <lineage>
        <taxon>Eukaryota</taxon>
        <taxon>Fungi</taxon>
        <taxon>Dikarya</taxon>
        <taxon>Ascomycota</taxon>
        <taxon>Pezizomycotina</taxon>
        <taxon>Sordariomycetes</taxon>
        <taxon>Hypocreomycetidae</taxon>
        <taxon>Hypocreales</taxon>
        <taxon>Ophiocordycipitaceae</taxon>
        <taxon>Purpureocillium</taxon>
    </lineage>
</organism>
<proteinExistence type="predicted"/>
<feature type="region of interest" description="Disordered" evidence="1">
    <location>
        <begin position="1"/>
        <end position="42"/>
    </location>
</feature>
<gene>
    <name evidence="2" type="ORF">VFPBJ_05647</name>
</gene>
<evidence type="ECO:0000313" key="3">
    <source>
        <dbReference type="Proteomes" id="UP000078240"/>
    </source>
</evidence>
<reference evidence="2 3" key="1">
    <citation type="submission" date="2016-01" db="EMBL/GenBank/DDBJ databases">
        <title>Biosynthesis of antibiotic leucinostatins and their inhibition on Phytophthora in bio-control Purpureocillium lilacinum.</title>
        <authorList>
            <person name="Wang G."/>
            <person name="Liu Z."/>
            <person name="Lin R."/>
            <person name="Li E."/>
            <person name="Mao Z."/>
            <person name="Ling J."/>
            <person name="Yin W."/>
            <person name="Xie B."/>
        </authorList>
    </citation>
    <scope>NUCLEOTIDE SEQUENCE [LARGE SCALE GENOMIC DNA]</scope>
    <source>
        <strain evidence="2">PLBJ-1</strain>
    </source>
</reference>
<protein>
    <submittedName>
        <fullName evidence="2">Uncharacterized protein</fullName>
    </submittedName>
</protein>
<name>A0A179GQM9_PURLI</name>
<sequence>MRRRGREGLSNQSVAQIVRPSFLKRRSSSRAPRASTAPVRKHKRVLWSGAPTLAAASPAAVVAGQTGRRFSCRTVNMVVSCSALRRSHRQPVSLHAPWQICDCGRTNRAIPFVCATLRAPR</sequence>